<keyword evidence="1" id="KW-0472">Membrane</keyword>
<reference evidence="2 3" key="1">
    <citation type="submission" date="2021-01" db="EMBL/GenBank/DDBJ databases">
        <title>Whole genome shotgun sequence of Catellatospora chokoriensis NBRC 107358.</title>
        <authorList>
            <person name="Komaki H."/>
            <person name="Tamura T."/>
        </authorList>
    </citation>
    <scope>NUCLEOTIDE SEQUENCE [LARGE SCALE GENOMIC DNA]</scope>
    <source>
        <strain evidence="2 3">NBRC 107358</strain>
    </source>
</reference>
<comment type="caution">
    <text evidence="2">The sequence shown here is derived from an EMBL/GenBank/DDBJ whole genome shotgun (WGS) entry which is preliminary data.</text>
</comment>
<keyword evidence="1" id="KW-1133">Transmembrane helix</keyword>
<dbReference type="AlphaFoldDB" id="A0A8J3NS09"/>
<dbReference type="Proteomes" id="UP000619293">
    <property type="component" value="Unassembled WGS sequence"/>
</dbReference>
<keyword evidence="3" id="KW-1185">Reference proteome</keyword>
<feature type="transmembrane region" description="Helical" evidence="1">
    <location>
        <begin position="22"/>
        <end position="44"/>
    </location>
</feature>
<evidence type="ECO:0000256" key="1">
    <source>
        <dbReference type="SAM" id="Phobius"/>
    </source>
</evidence>
<proteinExistence type="predicted"/>
<evidence type="ECO:0000313" key="2">
    <source>
        <dbReference type="EMBL" id="GIF89983.1"/>
    </source>
</evidence>
<organism evidence="2 3">
    <name type="scientific">Catellatospora chokoriensis</name>
    <dbReference type="NCBI Taxonomy" id="310353"/>
    <lineage>
        <taxon>Bacteria</taxon>
        <taxon>Bacillati</taxon>
        <taxon>Actinomycetota</taxon>
        <taxon>Actinomycetes</taxon>
        <taxon>Micromonosporales</taxon>
        <taxon>Micromonosporaceae</taxon>
        <taxon>Catellatospora</taxon>
    </lineage>
</organism>
<dbReference type="PANTHER" id="PTHR38468">
    <property type="entry name" value="SLL0939 PROTEIN"/>
    <property type="match status" value="1"/>
</dbReference>
<gene>
    <name evidence="2" type="ORF">Cch02nite_34270</name>
</gene>
<dbReference type="Pfam" id="PF07784">
    <property type="entry name" value="DUF1622"/>
    <property type="match status" value="1"/>
</dbReference>
<dbReference type="PANTHER" id="PTHR38468:SF1">
    <property type="entry name" value="SLL0939 PROTEIN"/>
    <property type="match status" value="1"/>
</dbReference>
<name>A0A8J3NS09_9ACTN</name>
<sequence length="141" mass="14870">MGAVTDMEHPWGQAALANLVDLLVMLVEAAGAVVIFIGASVAFFQFVGAAIRGRHTVDFVPIRLGLGRFLTLGLEFQLAGDILRTAVSPTLREIAELAAIATIRTALNYFLTKEIQEARAELRGIGEVTAPAPGGTARGTP</sequence>
<keyword evidence="1" id="KW-0812">Transmembrane</keyword>
<accession>A0A8J3NS09</accession>
<evidence type="ECO:0000313" key="3">
    <source>
        <dbReference type="Proteomes" id="UP000619293"/>
    </source>
</evidence>
<dbReference type="InterPro" id="IPR012427">
    <property type="entry name" value="DUF1622"/>
</dbReference>
<protein>
    <recommendedName>
        <fullName evidence="4">DUF1622 domain-containing protein</fullName>
    </recommendedName>
</protein>
<dbReference type="EMBL" id="BONG01000019">
    <property type="protein sequence ID" value="GIF89983.1"/>
    <property type="molecule type" value="Genomic_DNA"/>
</dbReference>
<evidence type="ECO:0008006" key="4">
    <source>
        <dbReference type="Google" id="ProtNLM"/>
    </source>
</evidence>